<dbReference type="AlphaFoldDB" id="A0A8X7YMX1"/>
<dbReference type="GO" id="GO:0005829">
    <property type="term" value="C:cytosol"/>
    <property type="evidence" value="ECO:0007669"/>
    <property type="project" value="TreeGrafter"/>
</dbReference>
<evidence type="ECO:0000256" key="5">
    <source>
        <dbReference type="ARBA" id="ARBA00022691"/>
    </source>
</evidence>
<keyword evidence="5" id="KW-0949">S-adenosyl-L-methionine</keyword>
<dbReference type="HAMAP" id="MF_00074">
    <property type="entry name" value="16SrRNA_methyltr_G"/>
    <property type="match status" value="1"/>
</dbReference>
<protein>
    <recommendedName>
        <fullName evidence="8">S-adenosyl-L-methionine-dependent methyltransferases superfamily protein</fullName>
    </recommendedName>
</protein>
<evidence type="ECO:0008006" key="8">
    <source>
        <dbReference type="Google" id="ProtNLM"/>
    </source>
</evidence>
<accession>A0A8X7YMX1</accession>
<comment type="caution">
    <text evidence="6">The sequence shown here is derived from an EMBL/GenBank/DDBJ whole genome shotgun (WGS) entry which is preliminary data.</text>
</comment>
<keyword evidence="3" id="KW-0489">Methyltransferase</keyword>
<dbReference type="EMBL" id="JAAWWB010000023">
    <property type="protein sequence ID" value="KAG6754034.1"/>
    <property type="molecule type" value="Genomic_DNA"/>
</dbReference>
<evidence type="ECO:0000256" key="1">
    <source>
        <dbReference type="ARBA" id="ARBA00022490"/>
    </source>
</evidence>
<keyword evidence="1" id="KW-0963">Cytoplasm</keyword>
<evidence type="ECO:0000313" key="7">
    <source>
        <dbReference type="Proteomes" id="UP000886885"/>
    </source>
</evidence>
<gene>
    <name evidence="6" type="ORF">POTOM_042042</name>
</gene>
<dbReference type="FunFam" id="3.40.50.150:FF:000041">
    <property type="entry name" value="Ribosomal RNA small subunit methyltransferase G"/>
    <property type="match status" value="1"/>
</dbReference>
<dbReference type="GO" id="GO:0070043">
    <property type="term" value="F:rRNA (guanine-N7-)-methyltransferase activity"/>
    <property type="evidence" value="ECO:0007669"/>
    <property type="project" value="TreeGrafter"/>
</dbReference>
<reference evidence="6" key="1">
    <citation type="journal article" date="2020" name="bioRxiv">
        <title>Hybrid origin of Populus tomentosa Carr. identified through genome sequencing and phylogenomic analysis.</title>
        <authorList>
            <person name="An X."/>
            <person name="Gao K."/>
            <person name="Chen Z."/>
            <person name="Li J."/>
            <person name="Yang X."/>
            <person name="Yang X."/>
            <person name="Zhou J."/>
            <person name="Guo T."/>
            <person name="Zhao T."/>
            <person name="Huang S."/>
            <person name="Miao D."/>
            <person name="Khan W.U."/>
            <person name="Rao P."/>
            <person name="Ye M."/>
            <person name="Lei B."/>
            <person name="Liao W."/>
            <person name="Wang J."/>
            <person name="Ji L."/>
            <person name="Li Y."/>
            <person name="Guo B."/>
            <person name="Mustafa N.S."/>
            <person name="Li S."/>
            <person name="Yun Q."/>
            <person name="Keller S.R."/>
            <person name="Mao J."/>
            <person name="Zhang R."/>
            <person name="Strauss S.H."/>
        </authorList>
    </citation>
    <scope>NUCLEOTIDE SEQUENCE</scope>
    <source>
        <strain evidence="6">GM15</strain>
        <tissue evidence="6">Leaf</tissue>
    </source>
</reference>
<evidence type="ECO:0000256" key="3">
    <source>
        <dbReference type="ARBA" id="ARBA00022603"/>
    </source>
</evidence>
<proteinExistence type="inferred from homology"/>
<evidence type="ECO:0000256" key="2">
    <source>
        <dbReference type="ARBA" id="ARBA00022552"/>
    </source>
</evidence>
<dbReference type="OrthoDB" id="784548at2759"/>
<dbReference type="CDD" id="cd02440">
    <property type="entry name" value="AdoMet_MTases"/>
    <property type="match status" value="1"/>
</dbReference>
<evidence type="ECO:0000256" key="4">
    <source>
        <dbReference type="ARBA" id="ARBA00022679"/>
    </source>
</evidence>
<dbReference type="PANTHER" id="PTHR31760:SF0">
    <property type="entry name" value="S-ADENOSYL-L-METHIONINE-DEPENDENT METHYLTRANSFERASES SUPERFAMILY PROTEIN"/>
    <property type="match status" value="1"/>
</dbReference>
<organism evidence="6 7">
    <name type="scientific">Populus tomentosa</name>
    <name type="common">Chinese white poplar</name>
    <dbReference type="NCBI Taxonomy" id="118781"/>
    <lineage>
        <taxon>Eukaryota</taxon>
        <taxon>Viridiplantae</taxon>
        <taxon>Streptophyta</taxon>
        <taxon>Embryophyta</taxon>
        <taxon>Tracheophyta</taxon>
        <taxon>Spermatophyta</taxon>
        <taxon>Magnoliopsida</taxon>
        <taxon>eudicotyledons</taxon>
        <taxon>Gunneridae</taxon>
        <taxon>Pentapetalae</taxon>
        <taxon>rosids</taxon>
        <taxon>fabids</taxon>
        <taxon>Malpighiales</taxon>
        <taxon>Salicaceae</taxon>
        <taxon>Saliceae</taxon>
        <taxon>Populus</taxon>
    </lineage>
</organism>
<dbReference type="InterPro" id="IPR003682">
    <property type="entry name" value="rRNA_ssu_MeTfrase_G"/>
</dbReference>
<dbReference type="Pfam" id="PF02527">
    <property type="entry name" value="GidB"/>
    <property type="match status" value="1"/>
</dbReference>
<evidence type="ECO:0000313" key="6">
    <source>
        <dbReference type="EMBL" id="KAG6754034.1"/>
    </source>
</evidence>
<dbReference type="NCBIfam" id="TIGR00138">
    <property type="entry name" value="rsmG_gidB"/>
    <property type="match status" value="1"/>
</dbReference>
<keyword evidence="2" id="KW-0698">rRNA processing</keyword>
<name>A0A8X7YMX1_POPTO</name>
<keyword evidence="4" id="KW-0808">Transferase</keyword>
<dbReference type="Proteomes" id="UP000886885">
    <property type="component" value="Chromosome 12A"/>
</dbReference>
<dbReference type="PANTHER" id="PTHR31760">
    <property type="entry name" value="S-ADENOSYL-L-METHIONINE-DEPENDENT METHYLTRANSFERASES SUPERFAMILY PROTEIN"/>
    <property type="match status" value="1"/>
</dbReference>
<keyword evidence="7" id="KW-1185">Reference proteome</keyword>
<sequence>MLVWRCKPPAVPFPLSLGTFVKHFSVIEPKAFPFHRIKAKSLTTAATIGTHNFDSFSCRQKKQIRLYVDTLLQWNQKMNLTAVTDVDEVMERHIEDSLAILPPIQDSYVSHCNASIDSIKLVDVGTGAGLPGLVLAIACPAWKVTLLESMNKRCDFLEHAVSVTGLSNVEVVRGRAENLGQNVSFREKFDVAVARAVAEMRILAEYCLPLVRVGGLFVAAKGHDPQEEVRNAERSLKLMGSSTLQLCSGSHLYQEMNLIGHQFCFVLARIDASYLRSGLNHAAHMDRELPSYVQKIVPRQGNTLAIRVPQQNYHCDAHSILLLAFHTHCICGNMYFQMIFSAIKKVGSSVVVARYLISEAICAP</sequence>